<evidence type="ECO:0000313" key="7">
    <source>
        <dbReference type="Proteomes" id="UP001153069"/>
    </source>
</evidence>
<dbReference type="PROSITE" id="PS51858">
    <property type="entry name" value="PPPDE"/>
    <property type="match status" value="1"/>
</dbReference>
<evidence type="ECO:0000256" key="2">
    <source>
        <dbReference type="ARBA" id="ARBA00022670"/>
    </source>
</evidence>
<organism evidence="6 7">
    <name type="scientific">Seminavis robusta</name>
    <dbReference type="NCBI Taxonomy" id="568900"/>
    <lineage>
        <taxon>Eukaryota</taxon>
        <taxon>Sar</taxon>
        <taxon>Stramenopiles</taxon>
        <taxon>Ochrophyta</taxon>
        <taxon>Bacillariophyta</taxon>
        <taxon>Bacillariophyceae</taxon>
        <taxon>Bacillariophycidae</taxon>
        <taxon>Naviculales</taxon>
        <taxon>Naviculaceae</taxon>
        <taxon>Seminavis</taxon>
    </lineage>
</organism>
<dbReference type="Gene3D" id="3.90.1720.30">
    <property type="entry name" value="PPPDE domains"/>
    <property type="match status" value="1"/>
</dbReference>
<name>A0A9N8ECI6_9STRA</name>
<reference evidence="6" key="1">
    <citation type="submission" date="2020-06" db="EMBL/GenBank/DDBJ databases">
        <authorList>
            <consortium name="Plant Systems Biology data submission"/>
        </authorList>
    </citation>
    <scope>NUCLEOTIDE SEQUENCE</scope>
    <source>
        <strain evidence="6">D6</strain>
    </source>
</reference>
<keyword evidence="7" id="KW-1185">Reference proteome</keyword>
<accession>A0A9N8ECI6</accession>
<dbReference type="GO" id="GO:0006508">
    <property type="term" value="P:proteolysis"/>
    <property type="evidence" value="ECO:0007669"/>
    <property type="project" value="UniProtKB-KW"/>
</dbReference>
<dbReference type="GO" id="GO:0101005">
    <property type="term" value="F:deubiquitinase activity"/>
    <property type="evidence" value="ECO:0007669"/>
    <property type="project" value="TreeGrafter"/>
</dbReference>
<evidence type="ECO:0000313" key="6">
    <source>
        <dbReference type="EMBL" id="CAB9518916.1"/>
    </source>
</evidence>
<sequence length="524" mass="57768">MTGGSVCCSVDTKSTGGDMAKSTNSGHSGGDDSLGSLPETVKALFVDEAREPANRTTSGEKSPKKNTILSVDEATRRDLINSITTTVEEWDAQEAAAAKRPANRYSPPTHGKPPLRGKIQEALLGSSTGDRYKPLSSVHSHSRGNYDPNTNSEETPSKRDDIYSLTESQRPTASSADESEYACKPQPHEDSAAYCGTRLGKKDKEEPLSAVLRKYQYPRNNQSANAWAAEQAQRTSRLFLRMSRQVRYGRRGSLPTPHRRNRIKLHIYDLIPSETVMQLPWGCFIPIGKCFDVVNSSLHSMGTGAYHVGVEVNGIEYSYGATSLPRVSGVFSCMPKRSPGYQYRTTIDFGERTLVKKSWVCAESSIDTTSADSQAPTYQEVERFVEGREVIKEMACEYMGIDYDLLRKNCVTFAIDACRKLGVKDEEIPTWFRNLCESGALTQDVAMQTVEPIQNIFSACEDYGDFAEKTLEDGFEVITKAPAEGGSGGGMKTVVMVIDSVECNAYHCIDCPTVGVRRTLSWTY</sequence>
<feature type="compositionally biased region" description="Polar residues" evidence="4">
    <location>
        <begin position="54"/>
        <end position="69"/>
    </location>
</feature>
<keyword evidence="3" id="KW-0378">Hydrolase</keyword>
<dbReference type="GO" id="GO:0016579">
    <property type="term" value="P:protein deubiquitination"/>
    <property type="evidence" value="ECO:0007669"/>
    <property type="project" value="TreeGrafter"/>
</dbReference>
<feature type="compositionally biased region" description="Polar residues" evidence="4">
    <location>
        <begin position="165"/>
        <end position="176"/>
    </location>
</feature>
<comment type="caution">
    <text evidence="6">The sequence shown here is derived from an EMBL/GenBank/DDBJ whole genome shotgun (WGS) entry which is preliminary data.</text>
</comment>
<evidence type="ECO:0000259" key="5">
    <source>
        <dbReference type="PROSITE" id="PS51858"/>
    </source>
</evidence>
<dbReference type="Proteomes" id="UP001153069">
    <property type="component" value="Unassembled WGS sequence"/>
</dbReference>
<feature type="region of interest" description="Disordered" evidence="4">
    <location>
        <begin position="85"/>
        <end position="188"/>
    </location>
</feature>
<feature type="domain" description="PPPDE" evidence="5">
    <location>
        <begin position="261"/>
        <end position="446"/>
    </location>
</feature>
<dbReference type="OrthoDB" id="412286at2759"/>
<dbReference type="EMBL" id="CAICTM010000970">
    <property type="protein sequence ID" value="CAB9518916.1"/>
    <property type="molecule type" value="Genomic_DNA"/>
</dbReference>
<keyword evidence="2" id="KW-0645">Protease</keyword>
<dbReference type="PANTHER" id="PTHR12378:SF80">
    <property type="entry name" value="IP06716P-RELATED"/>
    <property type="match status" value="1"/>
</dbReference>
<dbReference type="InterPro" id="IPR008580">
    <property type="entry name" value="PPPDE_dom"/>
</dbReference>
<dbReference type="InterPro" id="IPR042266">
    <property type="entry name" value="PPPDE_sf"/>
</dbReference>
<dbReference type="Pfam" id="PF05903">
    <property type="entry name" value="Peptidase_C97"/>
    <property type="match status" value="1"/>
</dbReference>
<protein>
    <submittedName>
        <fullName evidence="6">DeSI-like protein</fullName>
    </submittedName>
</protein>
<comment type="similarity">
    <text evidence="1">Belongs to the DeSI family.</text>
</comment>
<evidence type="ECO:0000256" key="3">
    <source>
        <dbReference type="ARBA" id="ARBA00022801"/>
    </source>
</evidence>
<evidence type="ECO:0000256" key="4">
    <source>
        <dbReference type="SAM" id="MobiDB-lite"/>
    </source>
</evidence>
<proteinExistence type="inferred from homology"/>
<feature type="region of interest" description="Disordered" evidence="4">
    <location>
        <begin position="1"/>
        <end position="70"/>
    </location>
</feature>
<dbReference type="AlphaFoldDB" id="A0A9N8ECI6"/>
<gene>
    <name evidence="6" type="ORF">SEMRO_972_G226590.1</name>
</gene>
<evidence type="ECO:0000256" key="1">
    <source>
        <dbReference type="ARBA" id="ARBA00008140"/>
    </source>
</evidence>
<dbReference type="SMART" id="SM01179">
    <property type="entry name" value="DUF862"/>
    <property type="match status" value="1"/>
</dbReference>
<dbReference type="PANTHER" id="PTHR12378">
    <property type="entry name" value="DESUMOYLATING ISOPEPTIDASE"/>
    <property type="match status" value="1"/>
</dbReference>